<dbReference type="CDD" id="cd01949">
    <property type="entry name" value="GGDEF"/>
    <property type="match status" value="1"/>
</dbReference>
<dbReference type="SMART" id="SM00267">
    <property type="entry name" value="GGDEF"/>
    <property type="match status" value="1"/>
</dbReference>
<dbReference type="GO" id="GO:0005886">
    <property type="term" value="C:plasma membrane"/>
    <property type="evidence" value="ECO:0007669"/>
    <property type="project" value="TreeGrafter"/>
</dbReference>
<feature type="transmembrane region" description="Helical" evidence="1">
    <location>
        <begin position="59"/>
        <end position="77"/>
    </location>
</feature>
<dbReference type="AlphaFoldDB" id="A0A372LQ31"/>
<dbReference type="GO" id="GO:0052621">
    <property type="term" value="F:diguanylate cyclase activity"/>
    <property type="evidence" value="ECO:0007669"/>
    <property type="project" value="TreeGrafter"/>
</dbReference>
<dbReference type="Proteomes" id="UP000264541">
    <property type="component" value="Unassembled WGS sequence"/>
</dbReference>
<protein>
    <submittedName>
        <fullName evidence="3">GGDEF domain-containing protein</fullName>
    </submittedName>
</protein>
<keyword evidence="1" id="KW-0472">Membrane</keyword>
<dbReference type="Pfam" id="PF00990">
    <property type="entry name" value="GGDEF"/>
    <property type="match status" value="1"/>
</dbReference>
<gene>
    <name evidence="3" type="ORF">D0469_07740</name>
</gene>
<organism evidence="3 4">
    <name type="scientific">Peribacillus saganii</name>
    <dbReference type="NCBI Taxonomy" id="2303992"/>
    <lineage>
        <taxon>Bacteria</taxon>
        <taxon>Bacillati</taxon>
        <taxon>Bacillota</taxon>
        <taxon>Bacilli</taxon>
        <taxon>Bacillales</taxon>
        <taxon>Bacillaceae</taxon>
        <taxon>Peribacillus</taxon>
    </lineage>
</organism>
<dbReference type="NCBIfam" id="TIGR00254">
    <property type="entry name" value="GGDEF"/>
    <property type="match status" value="1"/>
</dbReference>
<keyword evidence="1" id="KW-0812">Transmembrane</keyword>
<reference evidence="3 4" key="1">
    <citation type="submission" date="2018-08" db="EMBL/GenBank/DDBJ databases">
        <title>Bacillus chawlae sp. nov., Bacillus glennii sp. nov., and Bacillus saganii sp. nov. Isolated from the Vehicle Assembly Building at Kennedy Space Center where the Viking Spacecraft were Assembled.</title>
        <authorList>
            <person name="Seuylemezian A."/>
            <person name="Vaishampayan P."/>
        </authorList>
    </citation>
    <scope>NUCLEOTIDE SEQUENCE [LARGE SCALE GENOMIC DNA]</scope>
    <source>
        <strain evidence="3 4">V47-23a</strain>
    </source>
</reference>
<dbReference type="FunFam" id="3.30.70.270:FF:000001">
    <property type="entry name" value="Diguanylate cyclase domain protein"/>
    <property type="match status" value="1"/>
</dbReference>
<dbReference type="PANTHER" id="PTHR45138:SF9">
    <property type="entry name" value="DIGUANYLATE CYCLASE DGCM-RELATED"/>
    <property type="match status" value="1"/>
</dbReference>
<evidence type="ECO:0000256" key="1">
    <source>
        <dbReference type="SAM" id="Phobius"/>
    </source>
</evidence>
<evidence type="ECO:0000259" key="2">
    <source>
        <dbReference type="PROSITE" id="PS50887"/>
    </source>
</evidence>
<dbReference type="Gene3D" id="3.30.70.270">
    <property type="match status" value="1"/>
</dbReference>
<feature type="transmembrane region" description="Helical" evidence="1">
    <location>
        <begin position="26"/>
        <end position="47"/>
    </location>
</feature>
<evidence type="ECO:0000313" key="3">
    <source>
        <dbReference type="EMBL" id="RFU70067.1"/>
    </source>
</evidence>
<dbReference type="GO" id="GO:1902201">
    <property type="term" value="P:negative regulation of bacterial-type flagellum-dependent cell motility"/>
    <property type="evidence" value="ECO:0007669"/>
    <property type="project" value="TreeGrafter"/>
</dbReference>
<sequence>MVRNAGKGVTGGLSMKKLKEKKSAKYFYILIFLIAVVVVIDISALFFEVDSIPQRMLYTVMHTALIVTLVLAYRNVCLLQKRNEKLKELSYTDGLTGIPNRRFFDVYYTETWKEMAEENQPLTIMILDLDYFKSYNDTYGHLAGDDCLKTVARTLEAAIDYPGMVFRFGGEEFVIILPRTSYADGQKMAEELKNNINKLGIVHENSLKSPYLTASHGLASATPYNEEEAKDLLQLADDMLYEVKRGRTDLVNSQAVQ</sequence>
<dbReference type="SUPFAM" id="SSF55073">
    <property type="entry name" value="Nucleotide cyclase"/>
    <property type="match status" value="1"/>
</dbReference>
<name>A0A372LQ31_9BACI</name>
<keyword evidence="1" id="KW-1133">Transmembrane helix</keyword>
<accession>A0A372LQ31</accession>
<proteinExistence type="predicted"/>
<keyword evidence="4" id="KW-1185">Reference proteome</keyword>
<dbReference type="EMBL" id="QVTE01000017">
    <property type="protein sequence ID" value="RFU70067.1"/>
    <property type="molecule type" value="Genomic_DNA"/>
</dbReference>
<dbReference type="InterPro" id="IPR050469">
    <property type="entry name" value="Diguanylate_Cyclase"/>
</dbReference>
<evidence type="ECO:0000313" key="4">
    <source>
        <dbReference type="Proteomes" id="UP000264541"/>
    </source>
</evidence>
<dbReference type="InterPro" id="IPR000160">
    <property type="entry name" value="GGDEF_dom"/>
</dbReference>
<comment type="caution">
    <text evidence="3">The sequence shown here is derived from an EMBL/GenBank/DDBJ whole genome shotgun (WGS) entry which is preliminary data.</text>
</comment>
<dbReference type="PANTHER" id="PTHR45138">
    <property type="entry name" value="REGULATORY COMPONENTS OF SENSORY TRANSDUCTION SYSTEM"/>
    <property type="match status" value="1"/>
</dbReference>
<dbReference type="InterPro" id="IPR043128">
    <property type="entry name" value="Rev_trsase/Diguanyl_cyclase"/>
</dbReference>
<dbReference type="InterPro" id="IPR029787">
    <property type="entry name" value="Nucleotide_cyclase"/>
</dbReference>
<feature type="domain" description="GGDEF" evidence="2">
    <location>
        <begin position="120"/>
        <end position="255"/>
    </location>
</feature>
<dbReference type="GO" id="GO:0043709">
    <property type="term" value="P:cell adhesion involved in single-species biofilm formation"/>
    <property type="evidence" value="ECO:0007669"/>
    <property type="project" value="TreeGrafter"/>
</dbReference>
<dbReference type="PROSITE" id="PS50887">
    <property type="entry name" value="GGDEF"/>
    <property type="match status" value="1"/>
</dbReference>